<dbReference type="PANTHER" id="PTHR47219">
    <property type="entry name" value="RAB GTPASE-ACTIVATING PROTEIN 1-LIKE"/>
    <property type="match status" value="1"/>
</dbReference>
<dbReference type="Gene3D" id="1.10.472.80">
    <property type="entry name" value="Ypt/Rab-GAP domain of gyp1p, domain 3"/>
    <property type="match status" value="1"/>
</dbReference>
<dbReference type="Pfam" id="PF00566">
    <property type="entry name" value="RabGAP-TBC"/>
    <property type="match status" value="1"/>
</dbReference>
<evidence type="ECO:0000313" key="2">
    <source>
        <dbReference type="EMBL" id="CAE0791151.1"/>
    </source>
</evidence>
<dbReference type="GO" id="GO:0005096">
    <property type="term" value="F:GTPase activator activity"/>
    <property type="evidence" value="ECO:0007669"/>
    <property type="project" value="TreeGrafter"/>
</dbReference>
<dbReference type="PANTHER" id="PTHR47219:SF9">
    <property type="entry name" value="GTPASE ACTIVATING PROTEIN AND CENTROSOME-ASSOCIATED, ISOFORM B"/>
    <property type="match status" value="1"/>
</dbReference>
<organism evidence="2">
    <name type="scientific">Eutreptiella gymnastica</name>
    <dbReference type="NCBI Taxonomy" id="73025"/>
    <lineage>
        <taxon>Eukaryota</taxon>
        <taxon>Discoba</taxon>
        <taxon>Euglenozoa</taxon>
        <taxon>Euglenida</taxon>
        <taxon>Spirocuta</taxon>
        <taxon>Euglenophyceae</taxon>
        <taxon>Eutreptiales</taxon>
        <taxon>Eutreptiaceae</taxon>
        <taxon>Eutreptiella</taxon>
    </lineage>
</organism>
<name>A0A7S4C9Y5_9EUGL</name>
<dbReference type="InterPro" id="IPR035969">
    <property type="entry name" value="Rab-GAP_TBC_sf"/>
</dbReference>
<feature type="domain" description="Rab-GAP TBC" evidence="1">
    <location>
        <begin position="38"/>
        <end position="207"/>
    </location>
</feature>
<dbReference type="GO" id="GO:0031267">
    <property type="term" value="F:small GTPase binding"/>
    <property type="evidence" value="ECO:0007669"/>
    <property type="project" value="TreeGrafter"/>
</dbReference>
<evidence type="ECO:0000259" key="1">
    <source>
        <dbReference type="Pfam" id="PF00566"/>
    </source>
</evidence>
<protein>
    <recommendedName>
        <fullName evidence="1">Rab-GAP TBC domain-containing protein</fullName>
    </recommendedName>
</protein>
<reference evidence="2" key="1">
    <citation type="submission" date="2021-01" db="EMBL/GenBank/DDBJ databases">
        <authorList>
            <person name="Corre E."/>
            <person name="Pelletier E."/>
            <person name="Niang G."/>
            <person name="Scheremetjew M."/>
            <person name="Finn R."/>
            <person name="Kale V."/>
            <person name="Holt S."/>
            <person name="Cochrane G."/>
            <person name="Meng A."/>
            <person name="Brown T."/>
            <person name="Cohen L."/>
        </authorList>
    </citation>
    <scope>NUCLEOTIDE SEQUENCE</scope>
    <source>
        <strain evidence="2">CCMP1594</strain>
    </source>
</reference>
<proteinExistence type="predicted"/>
<dbReference type="AlphaFoldDB" id="A0A7S4C9Y5"/>
<gene>
    <name evidence="2" type="ORF">EGYM00163_LOCUS2265</name>
</gene>
<dbReference type="SUPFAM" id="SSF47923">
    <property type="entry name" value="Ypt/Rab-GAP domain of gyp1p"/>
    <property type="match status" value="2"/>
</dbReference>
<dbReference type="InterPro" id="IPR050302">
    <property type="entry name" value="Rab_GAP_TBC_domain"/>
</dbReference>
<accession>A0A7S4C9Y5</accession>
<dbReference type="InterPro" id="IPR000195">
    <property type="entry name" value="Rab-GAP-TBC_dom"/>
</dbReference>
<dbReference type="EMBL" id="HBJA01007152">
    <property type="protein sequence ID" value="CAE0791151.1"/>
    <property type="molecule type" value="Transcribed_RNA"/>
</dbReference>
<sequence>MDDGFLQAQGEAIYETTSTWAGLLSAETQLRPLQEAKEGDLTADVDRIIEKDAERTFMQPCQREALSRVMRSLAVEFKNYAQAMSYVGGFLMLMHDEETSVAMMRVLNGNPKYIPGYWTTEAIAFATDAYVFLPLLEAHEPEVAKLLKEKFCIMPETYLQKWWVALCIQSLPFELGVVYLKHFFEGGYIFLFQFAIALHWHFKEKLLAAKDHAEVYSILRLERKVLQETPITEAVFAQALTYSFPDLDIDKARQTAYDTHLKARIERARQLAEEDDDLSDFDDEDEDDE</sequence>